<dbReference type="InterPro" id="IPR010139">
    <property type="entry name" value="Imidazole-glycPsynth_HisH"/>
</dbReference>
<evidence type="ECO:0000256" key="4">
    <source>
        <dbReference type="ARBA" id="ARBA00022801"/>
    </source>
</evidence>
<name>A0A518BWF2_9BACT</name>
<keyword evidence="4 10" id="KW-0378">Hydrolase</keyword>
<dbReference type="GO" id="GO:0005737">
    <property type="term" value="C:cytoplasm"/>
    <property type="evidence" value="ECO:0007669"/>
    <property type="project" value="UniProtKB-SubCell"/>
</dbReference>
<evidence type="ECO:0000256" key="10">
    <source>
        <dbReference type="HAMAP-Rule" id="MF_00278"/>
    </source>
</evidence>
<evidence type="ECO:0000256" key="1">
    <source>
        <dbReference type="ARBA" id="ARBA00005091"/>
    </source>
</evidence>
<dbReference type="PANTHER" id="PTHR42701">
    <property type="entry name" value="IMIDAZOLE GLYCEROL PHOSPHATE SYNTHASE SUBUNIT HISH"/>
    <property type="match status" value="1"/>
</dbReference>
<sequence length="213" mass="22870">MLGIVNYGMGNLRSVQKAVERVGGDASIVADPAGIADCERLILPGVGAFADGMAHLRDLGLLEAVTHYAAGGRPMLGICLGMQLLFDASEETDGSVATVEGLGLIPGVVRRFRFESEDVKHLKVPHMGWNRVTPVKTHALLAGLDEASHTYFVHGYYCDPARDEDRLAETDYGGSFCCVAGRGNLVGTQFHPEKSQAVGLRILTNFLNWQGEA</sequence>
<feature type="active site" evidence="10 11">
    <location>
        <position position="191"/>
    </location>
</feature>
<gene>
    <name evidence="13" type="primary">hisH1</name>
    <name evidence="10" type="synonym">hisH</name>
    <name evidence="13" type="ORF">Pan265_11540</name>
</gene>
<keyword evidence="6 10" id="KW-0368">Histidine biosynthesis</keyword>
<keyword evidence="13" id="KW-0328">Glycosyltransferase</keyword>
<evidence type="ECO:0000256" key="7">
    <source>
        <dbReference type="ARBA" id="ARBA00023239"/>
    </source>
</evidence>
<organism evidence="13 14">
    <name type="scientific">Mucisphaera calidilacus</name>
    <dbReference type="NCBI Taxonomy" id="2527982"/>
    <lineage>
        <taxon>Bacteria</taxon>
        <taxon>Pseudomonadati</taxon>
        <taxon>Planctomycetota</taxon>
        <taxon>Phycisphaerae</taxon>
        <taxon>Phycisphaerales</taxon>
        <taxon>Phycisphaeraceae</taxon>
        <taxon>Mucisphaera</taxon>
    </lineage>
</organism>
<dbReference type="PROSITE" id="PS51273">
    <property type="entry name" value="GATASE_TYPE_1"/>
    <property type="match status" value="1"/>
</dbReference>
<dbReference type="GO" id="GO:0000107">
    <property type="term" value="F:imidazoleglycerol-phosphate synthase activity"/>
    <property type="evidence" value="ECO:0007669"/>
    <property type="project" value="UniProtKB-UniRule"/>
</dbReference>
<dbReference type="GO" id="GO:0016829">
    <property type="term" value="F:lyase activity"/>
    <property type="evidence" value="ECO:0007669"/>
    <property type="project" value="UniProtKB-KW"/>
</dbReference>
<proteinExistence type="inferred from homology"/>
<dbReference type="NCBIfam" id="TIGR01855">
    <property type="entry name" value="IMP_synth_hisH"/>
    <property type="match status" value="1"/>
</dbReference>
<keyword evidence="14" id="KW-1185">Reference proteome</keyword>
<dbReference type="Proteomes" id="UP000320386">
    <property type="component" value="Chromosome"/>
</dbReference>
<comment type="function">
    <text evidence="10">IGPS catalyzes the conversion of PRFAR and glutamine to IGP, AICAR and glutamate. The HisH subunit catalyzes the hydrolysis of glutamine to glutamate and ammonia as part of the synthesis of IGP and AICAR. The resulting ammonia molecule is channeled to the active site of HisF.</text>
</comment>
<evidence type="ECO:0000256" key="3">
    <source>
        <dbReference type="ARBA" id="ARBA00022605"/>
    </source>
</evidence>
<keyword evidence="7 10" id="KW-0456">Lyase</keyword>
<dbReference type="InterPro" id="IPR017926">
    <property type="entry name" value="GATASE"/>
</dbReference>
<comment type="catalytic activity">
    <reaction evidence="9 10">
        <text>L-glutamine + H2O = L-glutamate + NH4(+)</text>
        <dbReference type="Rhea" id="RHEA:15889"/>
        <dbReference type="ChEBI" id="CHEBI:15377"/>
        <dbReference type="ChEBI" id="CHEBI:28938"/>
        <dbReference type="ChEBI" id="CHEBI:29985"/>
        <dbReference type="ChEBI" id="CHEBI:58359"/>
        <dbReference type="EC" id="3.5.1.2"/>
    </reaction>
</comment>
<feature type="domain" description="Glutamine amidotransferase" evidence="12">
    <location>
        <begin position="39"/>
        <end position="206"/>
    </location>
</feature>
<dbReference type="UniPathway" id="UPA00031">
    <property type="reaction ID" value="UER00010"/>
</dbReference>
<keyword evidence="3 10" id="KW-0028">Amino-acid biosynthesis</keyword>
<reference evidence="13 14" key="1">
    <citation type="submission" date="2019-02" db="EMBL/GenBank/DDBJ databases">
        <title>Deep-cultivation of Planctomycetes and their phenomic and genomic characterization uncovers novel biology.</title>
        <authorList>
            <person name="Wiegand S."/>
            <person name="Jogler M."/>
            <person name="Boedeker C."/>
            <person name="Pinto D."/>
            <person name="Vollmers J."/>
            <person name="Rivas-Marin E."/>
            <person name="Kohn T."/>
            <person name="Peeters S.H."/>
            <person name="Heuer A."/>
            <person name="Rast P."/>
            <person name="Oberbeckmann S."/>
            <person name="Bunk B."/>
            <person name="Jeske O."/>
            <person name="Meyerdierks A."/>
            <person name="Storesund J.E."/>
            <person name="Kallscheuer N."/>
            <person name="Luecker S."/>
            <person name="Lage O.M."/>
            <person name="Pohl T."/>
            <person name="Merkel B.J."/>
            <person name="Hornburger P."/>
            <person name="Mueller R.-W."/>
            <person name="Bruemmer F."/>
            <person name="Labrenz M."/>
            <person name="Spormann A.M."/>
            <person name="Op den Camp H."/>
            <person name="Overmann J."/>
            <person name="Amann R."/>
            <person name="Jetten M.S.M."/>
            <person name="Mascher T."/>
            <person name="Medema M.H."/>
            <person name="Devos D.P."/>
            <person name="Kaster A.-K."/>
            <person name="Ovreas L."/>
            <person name="Rohde M."/>
            <person name="Galperin M.Y."/>
            <person name="Jogler C."/>
        </authorList>
    </citation>
    <scope>NUCLEOTIDE SEQUENCE [LARGE SCALE GENOMIC DNA]</scope>
    <source>
        <strain evidence="13 14">Pan265</strain>
    </source>
</reference>
<dbReference type="CDD" id="cd01748">
    <property type="entry name" value="GATase1_IGP_Synthase"/>
    <property type="match status" value="1"/>
</dbReference>
<dbReference type="EC" id="3.5.1.2" evidence="10"/>
<comment type="catalytic activity">
    <reaction evidence="8 10">
        <text>5-[(5-phospho-1-deoxy-D-ribulos-1-ylimino)methylamino]-1-(5-phospho-beta-D-ribosyl)imidazole-4-carboxamide + L-glutamine = D-erythro-1-(imidazol-4-yl)glycerol 3-phosphate + 5-amino-1-(5-phospho-beta-D-ribosyl)imidazole-4-carboxamide + L-glutamate + H(+)</text>
        <dbReference type="Rhea" id="RHEA:24793"/>
        <dbReference type="ChEBI" id="CHEBI:15378"/>
        <dbReference type="ChEBI" id="CHEBI:29985"/>
        <dbReference type="ChEBI" id="CHEBI:58278"/>
        <dbReference type="ChEBI" id="CHEBI:58359"/>
        <dbReference type="ChEBI" id="CHEBI:58475"/>
        <dbReference type="ChEBI" id="CHEBI:58525"/>
        <dbReference type="EC" id="4.3.2.10"/>
    </reaction>
</comment>
<dbReference type="GO" id="GO:0000105">
    <property type="term" value="P:L-histidine biosynthetic process"/>
    <property type="evidence" value="ECO:0007669"/>
    <property type="project" value="UniProtKB-UniRule"/>
</dbReference>
<dbReference type="RefSeq" id="WP_145445459.1">
    <property type="nucleotide sequence ID" value="NZ_CP036280.1"/>
</dbReference>
<feature type="active site" evidence="10 11">
    <location>
        <position position="193"/>
    </location>
</feature>
<dbReference type="PANTHER" id="PTHR42701:SF1">
    <property type="entry name" value="IMIDAZOLE GLYCEROL PHOSPHATE SYNTHASE SUBUNIT HISH"/>
    <property type="match status" value="1"/>
</dbReference>
<dbReference type="Gene3D" id="3.40.50.880">
    <property type="match status" value="1"/>
</dbReference>
<dbReference type="InterPro" id="IPR029062">
    <property type="entry name" value="Class_I_gatase-like"/>
</dbReference>
<keyword evidence="13" id="KW-0808">Transferase</keyword>
<dbReference type="SUPFAM" id="SSF52317">
    <property type="entry name" value="Class I glutamine amidotransferase-like"/>
    <property type="match status" value="1"/>
</dbReference>
<keyword evidence="10" id="KW-0963">Cytoplasm</keyword>
<comment type="pathway">
    <text evidence="1 10">Amino-acid biosynthesis; L-histidine biosynthesis; L-histidine from 5-phospho-alpha-D-ribose 1-diphosphate: step 5/9.</text>
</comment>
<comment type="subcellular location">
    <subcellularLocation>
        <location evidence="10">Cytoplasm</location>
    </subcellularLocation>
</comment>
<protein>
    <recommendedName>
        <fullName evidence="10">Imidazole glycerol phosphate synthase subunit HisH</fullName>
        <ecNumber evidence="10">4.3.2.10</ecNumber>
    </recommendedName>
    <alternativeName>
        <fullName evidence="10">IGP synthase glutaminase subunit</fullName>
        <ecNumber evidence="10">3.5.1.2</ecNumber>
    </alternativeName>
    <alternativeName>
        <fullName evidence="10">IGP synthase subunit HisH</fullName>
    </alternativeName>
    <alternativeName>
        <fullName evidence="10">ImGP synthase subunit HisH</fullName>
        <shortName evidence="10">IGPS subunit HisH</shortName>
    </alternativeName>
</protein>
<dbReference type="PIRSF" id="PIRSF000495">
    <property type="entry name" value="Amidotransf_hisH"/>
    <property type="match status" value="1"/>
</dbReference>
<dbReference type="GO" id="GO:0004359">
    <property type="term" value="F:glutaminase activity"/>
    <property type="evidence" value="ECO:0007669"/>
    <property type="project" value="UniProtKB-EC"/>
</dbReference>
<evidence type="ECO:0000256" key="6">
    <source>
        <dbReference type="ARBA" id="ARBA00023102"/>
    </source>
</evidence>
<dbReference type="EC" id="4.3.2.10" evidence="10"/>
<dbReference type="OrthoDB" id="9807137at2"/>
<evidence type="ECO:0000256" key="11">
    <source>
        <dbReference type="PIRSR" id="PIRSR000495-1"/>
    </source>
</evidence>
<dbReference type="AlphaFoldDB" id="A0A518BWF2"/>
<evidence type="ECO:0000259" key="12">
    <source>
        <dbReference type="Pfam" id="PF00117"/>
    </source>
</evidence>
<keyword evidence="5 10" id="KW-0315">Glutamine amidotransferase</keyword>
<evidence type="ECO:0000313" key="13">
    <source>
        <dbReference type="EMBL" id="QDU71305.1"/>
    </source>
</evidence>
<evidence type="ECO:0000256" key="2">
    <source>
        <dbReference type="ARBA" id="ARBA00011152"/>
    </source>
</evidence>
<evidence type="ECO:0000313" key="14">
    <source>
        <dbReference type="Proteomes" id="UP000320386"/>
    </source>
</evidence>
<dbReference type="Pfam" id="PF00117">
    <property type="entry name" value="GATase"/>
    <property type="match status" value="1"/>
</dbReference>
<comment type="subunit">
    <text evidence="2 10">Heterodimer of HisH and HisF.</text>
</comment>
<feature type="active site" description="Nucleophile" evidence="10 11">
    <location>
        <position position="79"/>
    </location>
</feature>
<dbReference type="EMBL" id="CP036280">
    <property type="protein sequence ID" value="QDU71305.1"/>
    <property type="molecule type" value="Genomic_DNA"/>
</dbReference>
<accession>A0A518BWF2</accession>
<dbReference type="KEGG" id="mcad:Pan265_11540"/>
<evidence type="ECO:0000256" key="5">
    <source>
        <dbReference type="ARBA" id="ARBA00022962"/>
    </source>
</evidence>
<evidence type="ECO:0000256" key="8">
    <source>
        <dbReference type="ARBA" id="ARBA00047838"/>
    </source>
</evidence>
<dbReference type="HAMAP" id="MF_00278">
    <property type="entry name" value="HisH"/>
    <property type="match status" value="1"/>
</dbReference>
<evidence type="ECO:0000256" key="9">
    <source>
        <dbReference type="ARBA" id="ARBA00049534"/>
    </source>
</evidence>